<feature type="transmembrane region" description="Helical" evidence="6">
    <location>
        <begin position="6"/>
        <end position="24"/>
    </location>
</feature>
<dbReference type="NCBIfam" id="NF003000">
    <property type="entry name" value="PRK03776.1"/>
    <property type="match status" value="1"/>
</dbReference>
<evidence type="ECO:0000259" key="7">
    <source>
        <dbReference type="Pfam" id="PF00884"/>
    </source>
</evidence>
<proteinExistence type="predicted"/>
<evidence type="ECO:0000256" key="5">
    <source>
        <dbReference type="ARBA" id="ARBA00023136"/>
    </source>
</evidence>
<dbReference type="InterPro" id="IPR000917">
    <property type="entry name" value="Sulfatase_N"/>
</dbReference>
<dbReference type="CDD" id="cd16015">
    <property type="entry name" value="LTA_synthase"/>
    <property type="match status" value="1"/>
</dbReference>
<evidence type="ECO:0000313" key="10">
    <source>
        <dbReference type="Proteomes" id="UP000284119"/>
    </source>
</evidence>
<keyword evidence="5 6" id="KW-0472">Membrane</keyword>
<dbReference type="EC" id="2.7.8.20" evidence="9"/>
<evidence type="ECO:0000256" key="2">
    <source>
        <dbReference type="ARBA" id="ARBA00022475"/>
    </source>
</evidence>
<dbReference type="EMBL" id="RAHG01000001">
    <property type="protein sequence ID" value="RJT16196.1"/>
    <property type="molecule type" value="Genomic_DNA"/>
</dbReference>
<reference evidence="9 10" key="1">
    <citation type="submission" date="2018-09" db="EMBL/GenBank/DDBJ databases">
        <authorList>
            <person name="Le Fleche-Mateos A."/>
        </authorList>
    </citation>
    <scope>NUCLEOTIDE SEQUENCE [LARGE SCALE GENOMIC DNA]</scope>
    <source>
        <strain evidence="9 10">DSM 30078</strain>
    </source>
</reference>
<dbReference type="Gene3D" id="3.40.720.10">
    <property type="entry name" value="Alkaline Phosphatase, subunit A"/>
    <property type="match status" value="1"/>
</dbReference>
<evidence type="ECO:0000259" key="8">
    <source>
        <dbReference type="Pfam" id="PF22895"/>
    </source>
</evidence>
<dbReference type="Proteomes" id="UP000284119">
    <property type="component" value="Unassembled WGS sequence"/>
</dbReference>
<protein>
    <submittedName>
        <fullName evidence="9">Phosphatidylglycerol--membrane-oligosaccharide glycerophosphotransferase</fullName>
        <ecNumber evidence="9">2.7.8.20</ecNumber>
    </submittedName>
</protein>
<dbReference type="Pfam" id="PF00884">
    <property type="entry name" value="Sulfatase"/>
    <property type="match status" value="1"/>
</dbReference>
<name>A0ABX9P5A4_9GAMM</name>
<gene>
    <name evidence="9" type="ORF">D5396_03560</name>
</gene>
<keyword evidence="4 6" id="KW-1133">Transmembrane helix</keyword>
<feature type="transmembrane region" description="Helical" evidence="6">
    <location>
        <begin position="77"/>
        <end position="97"/>
    </location>
</feature>
<dbReference type="PANTHER" id="PTHR47371">
    <property type="entry name" value="LIPOTEICHOIC ACID SYNTHASE"/>
    <property type="match status" value="1"/>
</dbReference>
<evidence type="ECO:0000313" key="9">
    <source>
        <dbReference type="EMBL" id="RJT16196.1"/>
    </source>
</evidence>
<dbReference type="InterPro" id="IPR050448">
    <property type="entry name" value="OpgB/LTA_synthase_biosynth"/>
</dbReference>
<keyword evidence="10" id="KW-1185">Reference proteome</keyword>
<dbReference type="Pfam" id="PF22895">
    <property type="entry name" value="DUF7024"/>
    <property type="match status" value="1"/>
</dbReference>
<dbReference type="InterPro" id="IPR017850">
    <property type="entry name" value="Alkaline_phosphatase_core_sf"/>
</dbReference>
<evidence type="ECO:0000256" key="3">
    <source>
        <dbReference type="ARBA" id="ARBA00022692"/>
    </source>
</evidence>
<keyword evidence="9" id="KW-0808">Transferase</keyword>
<dbReference type="GO" id="GO:0008960">
    <property type="term" value="F:phosphatidylglycerol-membrane-oligosaccharide glycerophosphotransferase activity"/>
    <property type="evidence" value="ECO:0007669"/>
    <property type="project" value="UniProtKB-EC"/>
</dbReference>
<feature type="transmembrane region" description="Helical" evidence="6">
    <location>
        <begin position="31"/>
        <end position="52"/>
    </location>
</feature>
<feature type="transmembrane region" description="Helical" evidence="6">
    <location>
        <begin position="109"/>
        <end position="129"/>
    </location>
</feature>
<keyword evidence="2" id="KW-1003">Cell membrane</keyword>
<accession>A0ABX9P5A4</accession>
<dbReference type="RefSeq" id="WP_112168537.1">
    <property type="nucleotide sequence ID" value="NZ_JYDE01000032.1"/>
</dbReference>
<feature type="domain" description="Sulfatase N-terminal" evidence="7">
    <location>
        <begin position="164"/>
        <end position="448"/>
    </location>
</feature>
<dbReference type="PANTHER" id="PTHR47371:SF3">
    <property type="entry name" value="PHOSPHOGLYCEROL TRANSFERASE I"/>
    <property type="match status" value="1"/>
</dbReference>
<comment type="subcellular location">
    <subcellularLocation>
        <location evidence="1">Cell membrane</location>
        <topology evidence="1">Multi-pass membrane protein</topology>
    </subcellularLocation>
</comment>
<dbReference type="SUPFAM" id="SSF53649">
    <property type="entry name" value="Alkaline phosphatase-like"/>
    <property type="match status" value="1"/>
</dbReference>
<feature type="domain" description="DUF7024" evidence="8">
    <location>
        <begin position="620"/>
        <end position="763"/>
    </location>
</feature>
<keyword evidence="3 6" id="KW-0812">Transmembrane</keyword>
<comment type="caution">
    <text evidence="9">The sequence shown here is derived from an EMBL/GenBank/DDBJ whole genome shotgun (WGS) entry which is preliminary data.</text>
</comment>
<organism evidence="9 10">
    <name type="scientific">Rahnella inusitata</name>
    <dbReference type="NCBI Taxonomy" id="58169"/>
    <lineage>
        <taxon>Bacteria</taxon>
        <taxon>Pseudomonadati</taxon>
        <taxon>Pseudomonadota</taxon>
        <taxon>Gammaproteobacteria</taxon>
        <taxon>Enterobacterales</taxon>
        <taxon>Yersiniaceae</taxon>
        <taxon>Rahnella</taxon>
    </lineage>
</organism>
<sequence length="768" mass="83888">MASEWLSFVLFLSSIYFYVTRASAGRIWFSLVLFFLGLYVILNVILIGSNYFTGEGITDAVLYTVTSSLKGAGLNKYILPFLGLLAGLIIVFWLLAWGLKQRRAKNSSAVYSVLAVVLAVFSVGSTQAFQNISRLVKTQISGSGADFDTYYKVPVKAVKGEKKPNLVYIYGESLERTYFDDNVFPGLTTELSRHKAQSTDFTNTKQVPGTGYTIAGMVASQCGIPLFAPFDGNASSALATFYPENVCLGDVLKGAGYTNYFYQGAELAFAGKGTFLKSHGFDHLYGYNELRPTVADPAYKNDWGWYDDTLLDEVYKKFVELSKAGKPFSLFTLTVDTHHPDGFISRGCTRKAYPLTGKPNQSLSAVSCSQELIAAFIDKIKASGYFDNTLIVVSSDHLAMNNTAYSTLTKQNRKDLFFVLDGRHPVGDLNAAKRSTLDNGATVLDMMGGDNYIGLGRSGISATSMTEQFLNIDDKVNAWKPAVIKQWGFPNSIKNYTVSNKENSFTFSGMTIKTPFILKVTKDKIEPMFDVYLSTPLKKQLATLSTSDNFVWVDKCYEMGRVWAPELSLNTGLCVASGNLGARPTIVQANGDSFKGKVDFVKDMSGSNAIYQQTVKTLNIDDAETTYKSAAIAFMVPGLPEQVKAIAGVSAVENWGRWSDANLAPSVKIDYVKPLPTTFDVVIRARAYGSNIDKPVSVRVGDQEQFVSFGDKDGTVKVQFTNPGAAQSIVITPPSPTEPTEGTSGGFQPRKLGIGMVSLEVQPVEPQS</sequence>
<evidence type="ECO:0000256" key="1">
    <source>
        <dbReference type="ARBA" id="ARBA00004651"/>
    </source>
</evidence>
<dbReference type="InterPro" id="IPR054288">
    <property type="entry name" value="DUF7024"/>
</dbReference>
<evidence type="ECO:0000256" key="6">
    <source>
        <dbReference type="SAM" id="Phobius"/>
    </source>
</evidence>
<evidence type="ECO:0000256" key="4">
    <source>
        <dbReference type="ARBA" id="ARBA00022989"/>
    </source>
</evidence>